<feature type="region of interest" description="Disordered" evidence="1">
    <location>
        <begin position="297"/>
        <end position="329"/>
    </location>
</feature>
<organism evidence="2 3">
    <name type="scientific">Trypanosoma cruzi marinkellei</name>
    <dbReference type="NCBI Taxonomy" id="85056"/>
    <lineage>
        <taxon>Eukaryota</taxon>
        <taxon>Discoba</taxon>
        <taxon>Euglenozoa</taxon>
        <taxon>Kinetoplastea</taxon>
        <taxon>Metakinetoplastina</taxon>
        <taxon>Trypanosomatida</taxon>
        <taxon>Trypanosomatidae</taxon>
        <taxon>Trypanosoma</taxon>
        <taxon>Schizotrypanum</taxon>
    </lineage>
</organism>
<feature type="compositionally biased region" description="Polar residues" evidence="1">
    <location>
        <begin position="298"/>
        <end position="310"/>
    </location>
</feature>
<sequence>MGDRCADGRGVVEEVGGLFEGDSLPHWEPIFVRGCPPSKRKSKRCEMVADFGTVTSALGDGLKGNVSTLIDDDGVFTMSSQFQKDAEMEKQKRLIANTGLVAQTLTNDSLPPVGPVSPVKKEIEKSSFCICGEEGEIGLQPSGFCMQKTERECFFSSLTEPTSWKQPSLEEFRKEYGAVGGGYFFDSNYCINSATRPTRNPKPLRSQRHLHSPTLDDETADIFEDVDDFIPGSPLKRDLRLPAPQYARQPPKSSKRQVRLCAFSSIQIPNSSVPGITVEGTVDSSLAMHGSPVAVQRDGNSPLPNLSTTALHDGGVTKEPKKLPSESTPSKHLTPLGIYPFLSSSGTFSFFWYSDEYYGDTFEA</sequence>
<keyword evidence="3" id="KW-1185">Reference proteome</keyword>
<evidence type="ECO:0000256" key="1">
    <source>
        <dbReference type="SAM" id="MobiDB-lite"/>
    </source>
</evidence>
<gene>
    <name evidence="2" type="ORF">MOQ_004363</name>
</gene>
<comment type="caution">
    <text evidence="2">The sequence shown here is derived from an EMBL/GenBank/DDBJ whole genome shotgun (WGS) entry which is preliminary data.</text>
</comment>
<dbReference type="AlphaFoldDB" id="K2NS21"/>
<reference evidence="2 3" key="1">
    <citation type="journal article" date="2012" name="BMC Genomics">
        <title>Comparative genomic analysis of human infective Trypanosoma cruzi lineages with the bat-restricted subspecies T. cruzi marinkellei.</title>
        <authorList>
            <person name="Franzen O."/>
            <person name="Talavera-Lopez C."/>
            <person name="Ochaya S."/>
            <person name="Butler C.E."/>
            <person name="Messenger L.A."/>
            <person name="Lewis M.D."/>
            <person name="Llewellyn M.S."/>
            <person name="Marinkelle C.J."/>
            <person name="Tyler K.M."/>
            <person name="Miles M.A."/>
            <person name="Andersson B."/>
        </authorList>
    </citation>
    <scope>NUCLEOTIDE SEQUENCE [LARGE SCALE GENOMIC DNA]</scope>
    <source>
        <strain evidence="2 3">B7</strain>
    </source>
</reference>
<name>K2NS21_TRYCR</name>
<accession>K2NS21</accession>
<dbReference type="EMBL" id="AHKC01010614">
    <property type="protein sequence ID" value="EKF31797.1"/>
    <property type="molecule type" value="Genomic_DNA"/>
</dbReference>
<dbReference type="Proteomes" id="UP000007350">
    <property type="component" value="Unassembled WGS sequence"/>
</dbReference>
<proteinExistence type="predicted"/>
<evidence type="ECO:0000313" key="2">
    <source>
        <dbReference type="EMBL" id="EKF31797.1"/>
    </source>
</evidence>
<feature type="compositionally biased region" description="Basic and acidic residues" evidence="1">
    <location>
        <begin position="315"/>
        <end position="324"/>
    </location>
</feature>
<evidence type="ECO:0000313" key="3">
    <source>
        <dbReference type="Proteomes" id="UP000007350"/>
    </source>
</evidence>
<dbReference type="OrthoDB" id="246641at2759"/>
<protein>
    <submittedName>
        <fullName evidence="2">Uncharacterized protein</fullName>
    </submittedName>
</protein>